<evidence type="ECO:0000313" key="2">
    <source>
        <dbReference type="EMBL" id="MFC6673125.1"/>
    </source>
</evidence>
<evidence type="ECO:0000256" key="1">
    <source>
        <dbReference type="ARBA" id="ARBA00022679"/>
    </source>
</evidence>
<accession>A0ABW2A6S8</accession>
<dbReference type="InterPro" id="IPR003673">
    <property type="entry name" value="CoA-Trfase_fam_III"/>
</dbReference>
<dbReference type="Proteomes" id="UP001596422">
    <property type="component" value="Unassembled WGS sequence"/>
</dbReference>
<dbReference type="InterPro" id="IPR044855">
    <property type="entry name" value="CoA-Trfase_III_dom3_sf"/>
</dbReference>
<keyword evidence="3" id="KW-1185">Reference proteome</keyword>
<dbReference type="GO" id="GO:0016740">
    <property type="term" value="F:transferase activity"/>
    <property type="evidence" value="ECO:0007669"/>
    <property type="project" value="UniProtKB-KW"/>
</dbReference>
<dbReference type="PANTHER" id="PTHR48207:SF3">
    <property type="entry name" value="SUCCINATE--HYDROXYMETHYLGLUTARATE COA-TRANSFERASE"/>
    <property type="match status" value="1"/>
</dbReference>
<dbReference type="InterPro" id="IPR050483">
    <property type="entry name" value="CoA-transferase_III_domain"/>
</dbReference>
<keyword evidence="1 2" id="KW-0808">Transferase</keyword>
<comment type="caution">
    <text evidence="2">The sequence shown here is derived from an EMBL/GenBank/DDBJ whole genome shotgun (WGS) entry which is preliminary data.</text>
</comment>
<sequence>MEQNKNRQPLDGIKVVDLTRVLSGPFCTALLSDLGAEIIKIEPPTGDEYRHVGPFRAGESALFTLINRNKKGAVADLKNPGHLNRVLELAREADVFVENFKPGVADRLGVGYEAVRAINPDIVYASISGFGQSGENSQLPAYDLVVQAMSGMMAITGEADGEPTKVGESIADLVAGLYGSWAILAALFDRQRTGLGVHLDVAMLDCLFSLMPTPVAQWMFSGEAPGRVGNRHPLSTPFGSFSARDGRVIIAVLNNRQFSALCVAMGRPEIAEDPRFRSDEERTRHEPALRDLIESWLSGQTVESAIDTLSGAGIPASPVLEMRDVLARASRGERQLLQTQQHPRLGPVPAMMQPVRASAWARPEPNTAPELGEHDDELFG</sequence>
<dbReference type="Gene3D" id="3.40.50.10540">
    <property type="entry name" value="Crotonobetainyl-coa:carnitine coa-transferase, domain 1"/>
    <property type="match status" value="1"/>
</dbReference>
<name>A0ABW2A6S8_9GAMM</name>
<evidence type="ECO:0000313" key="3">
    <source>
        <dbReference type="Proteomes" id="UP001596422"/>
    </source>
</evidence>
<dbReference type="EMBL" id="JBHSWE010000001">
    <property type="protein sequence ID" value="MFC6673125.1"/>
    <property type="molecule type" value="Genomic_DNA"/>
</dbReference>
<reference evidence="3" key="1">
    <citation type="journal article" date="2019" name="Int. J. Syst. Evol. Microbiol.">
        <title>The Global Catalogue of Microorganisms (GCM) 10K type strain sequencing project: providing services to taxonomists for standard genome sequencing and annotation.</title>
        <authorList>
            <consortium name="The Broad Institute Genomics Platform"/>
            <consortium name="The Broad Institute Genome Sequencing Center for Infectious Disease"/>
            <person name="Wu L."/>
            <person name="Ma J."/>
        </authorList>
    </citation>
    <scope>NUCLEOTIDE SEQUENCE [LARGE SCALE GENOMIC DNA]</scope>
    <source>
        <strain evidence="3">NBRC 111756</strain>
    </source>
</reference>
<protein>
    <submittedName>
        <fullName evidence="2">CaiB/BaiF CoA transferase family protein</fullName>
    </submittedName>
</protein>
<dbReference type="InterPro" id="IPR023606">
    <property type="entry name" value="CoA-Trfase_III_dom_1_sf"/>
</dbReference>
<dbReference type="Gene3D" id="3.30.1540.10">
    <property type="entry name" value="formyl-coa transferase, domain 3"/>
    <property type="match status" value="1"/>
</dbReference>
<organism evidence="2 3">
    <name type="scientific">Marinobacterium aestuariivivens</name>
    <dbReference type="NCBI Taxonomy" id="1698799"/>
    <lineage>
        <taxon>Bacteria</taxon>
        <taxon>Pseudomonadati</taxon>
        <taxon>Pseudomonadota</taxon>
        <taxon>Gammaproteobacteria</taxon>
        <taxon>Oceanospirillales</taxon>
        <taxon>Oceanospirillaceae</taxon>
        <taxon>Marinobacterium</taxon>
    </lineage>
</organism>
<dbReference type="Pfam" id="PF02515">
    <property type="entry name" value="CoA_transf_3"/>
    <property type="match status" value="1"/>
</dbReference>
<dbReference type="PANTHER" id="PTHR48207">
    <property type="entry name" value="SUCCINATE--HYDROXYMETHYLGLUTARATE COA-TRANSFERASE"/>
    <property type="match status" value="1"/>
</dbReference>
<gene>
    <name evidence="2" type="ORF">ACFQDL_25825</name>
</gene>
<dbReference type="RefSeq" id="WP_379911517.1">
    <property type="nucleotide sequence ID" value="NZ_JBHSWE010000001.1"/>
</dbReference>
<dbReference type="SUPFAM" id="SSF89796">
    <property type="entry name" value="CoA-transferase family III (CaiB/BaiF)"/>
    <property type="match status" value="1"/>
</dbReference>
<proteinExistence type="predicted"/>